<dbReference type="EMBL" id="WFLM01000007">
    <property type="protein sequence ID" value="KAB8036229.1"/>
    <property type="molecule type" value="Genomic_DNA"/>
</dbReference>
<dbReference type="OrthoDB" id="5293380at2"/>
<accession>A0A6N6VN75</accession>
<evidence type="ECO:0000256" key="1">
    <source>
        <dbReference type="SAM" id="Phobius"/>
    </source>
</evidence>
<keyword evidence="1" id="KW-0472">Membrane</keyword>
<organism evidence="2 3">
    <name type="scientific">Silvanigrella paludirubra</name>
    <dbReference type="NCBI Taxonomy" id="2499159"/>
    <lineage>
        <taxon>Bacteria</taxon>
        <taxon>Pseudomonadati</taxon>
        <taxon>Bdellovibrionota</taxon>
        <taxon>Oligoflexia</taxon>
        <taxon>Silvanigrellales</taxon>
        <taxon>Silvanigrellaceae</taxon>
        <taxon>Silvanigrella</taxon>
    </lineage>
</organism>
<comment type="caution">
    <text evidence="2">The sequence shown here is derived from an EMBL/GenBank/DDBJ whole genome shotgun (WGS) entry which is preliminary data.</text>
</comment>
<evidence type="ECO:0000313" key="2">
    <source>
        <dbReference type="EMBL" id="KAB8036229.1"/>
    </source>
</evidence>
<protein>
    <recommendedName>
        <fullName evidence="4">DUF2802 domain-containing protein</fullName>
    </recommendedName>
</protein>
<dbReference type="RefSeq" id="WP_153421698.1">
    <property type="nucleotide sequence ID" value="NZ_WFLM01000007.1"/>
</dbReference>
<gene>
    <name evidence="2" type="ORF">GCL60_15695</name>
</gene>
<keyword evidence="1" id="KW-1133">Transmembrane helix</keyword>
<reference evidence="2 3" key="1">
    <citation type="submission" date="2019-10" db="EMBL/GenBank/DDBJ databases">
        <title>New species of Slilvanegrellaceae.</title>
        <authorList>
            <person name="Pitt A."/>
            <person name="Hahn M.W."/>
        </authorList>
    </citation>
    <scope>NUCLEOTIDE SEQUENCE [LARGE SCALE GENOMIC DNA]</scope>
    <source>
        <strain evidence="2 3">SP-Ram-0.45-NSY-1</strain>
    </source>
</reference>
<name>A0A6N6VN75_9BACT</name>
<proteinExistence type="predicted"/>
<evidence type="ECO:0000313" key="3">
    <source>
        <dbReference type="Proteomes" id="UP000437748"/>
    </source>
</evidence>
<keyword evidence="1" id="KW-0812">Transmembrane</keyword>
<evidence type="ECO:0008006" key="4">
    <source>
        <dbReference type="Google" id="ProtNLM"/>
    </source>
</evidence>
<sequence length="202" mass="22994">MNYIALLLCIGFVLFIFQTLFFFLCLKWLKSGKTKRDKEFAILDAERGQLIEIQSALTHEVSQAKKLASDTLNKLMVIGSEAHAEWEDVTKKINSVLIEVDKHSEIILEANISNLNMRSMALEKIMKDAEILNEKLLISSKKAQKILKLFDSSVPPEEIFKEIQNEKYLDAKKLLLEGVEASEVVKRLGMSMTEVLLLSSYI</sequence>
<feature type="transmembrane region" description="Helical" evidence="1">
    <location>
        <begin position="6"/>
        <end position="29"/>
    </location>
</feature>
<dbReference type="AlphaFoldDB" id="A0A6N6VN75"/>
<keyword evidence="3" id="KW-1185">Reference proteome</keyword>
<dbReference type="Proteomes" id="UP000437748">
    <property type="component" value="Unassembled WGS sequence"/>
</dbReference>